<dbReference type="SUPFAM" id="SSF55961">
    <property type="entry name" value="Bet v1-like"/>
    <property type="match status" value="1"/>
</dbReference>
<name>A0ABS9K2U2_9RHOO</name>
<comment type="similarity">
    <text evidence="1">Belongs to the ribosome association toxin RatA family.</text>
</comment>
<evidence type="ECO:0000313" key="4">
    <source>
        <dbReference type="EMBL" id="MCG2577463.1"/>
    </source>
</evidence>
<evidence type="ECO:0000313" key="5">
    <source>
        <dbReference type="Proteomes" id="UP001165384"/>
    </source>
</evidence>
<dbReference type="InterPro" id="IPR005031">
    <property type="entry name" value="COQ10_START"/>
</dbReference>
<dbReference type="Gene3D" id="3.30.530.20">
    <property type="match status" value="1"/>
</dbReference>
<organism evidence="4 5">
    <name type="scientific">Dechloromonas hankyongensis</name>
    <dbReference type="NCBI Taxonomy" id="2908002"/>
    <lineage>
        <taxon>Bacteria</taxon>
        <taxon>Pseudomonadati</taxon>
        <taxon>Pseudomonadota</taxon>
        <taxon>Betaproteobacteria</taxon>
        <taxon>Rhodocyclales</taxon>
        <taxon>Azonexaceae</taxon>
        <taxon>Dechloromonas</taxon>
    </lineage>
</organism>
<feature type="domain" description="Coenzyme Q-binding protein COQ10 START" evidence="3">
    <location>
        <begin position="46"/>
        <end position="171"/>
    </location>
</feature>
<gene>
    <name evidence="4" type="ORF">LZ012_10705</name>
</gene>
<accession>A0ABS9K2U2</accession>
<proteinExistence type="inferred from homology"/>
<protein>
    <submittedName>
        <fullName evidence="4">SRPBCC family protein</fullName>
    </submittedName>
</protein>
<reference evidence="4" key="1">
    <citation type="submission" date="2022-01" db="EMBL/GenBank/DDBJ databases">
        <authorList>
            <person name="Jo J.-H."/>
            <person name="Im W.-T."/>
        </authorList>
    </citation>
    <scope>NUCLEOTIDE SEQUENCE</scope>
    <source>
        <strain evidence="4">XY25</strain>
    </source>
</reference>
<dbReference type="EMBL" id="JAKLTN010000002">
    <property type="protein sequence ID" value="MCG2577463.1"/>
    <property type="molecule type" value="Genomic_DNA"/>
</dbReference>
<keyword evidence="5" id="KW-1185">Reference proteome</keyword>
<sequence length="180" mass="20168">MPASLRVLSMLLLAGLARPGLALTDDDVTVAYKDGSYTASLRVRTPAPPAIVLAVLTDFDHMAEFMPGLESSRIVANQGNSYQVAQRGKVKFGPFSMSYESMRQIEVVDGQRILSRSLAGSARRMQSEMRIQPLEHGTRIEYHIEIEPESWIPSSLGTNFMQHELAEQFNALTKEMFRRH</sequence>
<comment type="caution">
    <text evidence="4">The sequence shown here is derived from an EMBL/GenBank/DDBJ whole genome shotgun (WGS) entry which is preliminary data.</text>
</comment>
<evidence type="ECO:0000256" key="1">
    <source>
        <dbReference type="ARBA" id="ARBA00008918"/>
    </source>
</evidence>
<feature type="chain" id="PRO_5045680055" evidence="2">
    <location>
        <begin position="23"/>
        <end position="180"/>
    </location>
</feature>
<dbReference type="RefSeq" id="WP_275710579.1">
    <property type="nucleotide sequence ID" value="NZ_JAKLTN010000002.1"/>
</dbReference>
<dbReference type="InterPro" id="IPR023393">
    <property type="entry name" value="START-like_dom_sf"/>
</dbReference>
<dbReference type="Pfam" id="PF03364">
    <property type="entry name" value="Polyketide_cyc"/>
    <property type="match status" value="1"/>
</dbReference>
<evidence type="ECO:0000259" key="3">
    <source>
        <dbReference type="Pfam" id="PF03364"/>
    </source>
</evidence>
<dbReference type="Proteomes" id="UP001165384">
    <property type="component" value="Unassembled WGS sequence"/>
</dbReference>
<feature type="signal peptide" evidence="2">
    <location>
        <begin position="1"/>
        <end position="22"/>
    </location>
</feature>
<evidence type="ECO:0000256" key="2">
    <source>
        <dbReference type="SAM" id="SignalP"/>
    </source>
</evidence>
<keyword evidence="2" id="KW-0732">Signal</keyword>